<dbReference type="eggNOG" id="COG2207">
    <property type="taxonomic scope" value="Bacteria"/>
</dbReference>
<keyword evidence="1" id="KW-0805">Transcription regulation</keyword>
<dbReference type="InterPro" id="IPR009057">
    <property type="entry name" value="Homeodomain-like_sf"/>
</dbReference>
<dbReference type="KEGG" id="shl:Shal_1264"/>
<dbReference type="PROSITE" id="PS01124">
    <property type="entry name" value="HTH_ARAC_FAMILY_2"/>
    <property type="match status" value="1"/>
</dbReference>
<dbReference type="RefSeq" id="WP_012276374.1">
    <property type="nucleotide sequence ID" value="NC_010334.1"/>
</dbReference>
<reference evidence="5" key="1">
    <citation type="submission" date="2008-01" db="EMBL/GenBank/DDBJ databases">
        <title>Complete sequence of Shewanella halifaxensis HAW-EB4.</title>
        <authorList>
            <consortium name="US DOE Joint Genome Institute"/>
            <person name="Copeland A."/>
            <person name="Lucas S."/>
            <person name="Lapidus A."/>
            <person name="Glavina del Rio T."/>
            <person name="Dalin E."/>
            <person name="Tice H."/>
            <person name="Bruce D."/>
            <person name="Goodwin L."/>
            <person name="Pitluck S."/>
            <person name="Sims D."/>
            <person name="Brettin T."/>
            <person name="Detter J.C."/>
            <person name="Han C."/>
            <person name="Kuske C.R."/>
            <person name="Schmutz J."/>
            <person name="Larimer F."/>
            <person name="Land M."/>
            <person name="Hauser L."/>
            <person name="Kyrpides N."/>
            <person name="Kim E."/>
            <person name="Zhao J.-S."/>
            <person name="Richardson P."/>
        </authorList>
    </citation>
    <scope>NUCLEOTIDE SEQUENCE [LARGE SCALE GENOMIC DNA]</scope>
    <source>
        <strain evidence="5">HAW-EB4</strain>
    </source>
</reference>
<evidence type="ECO:0000256" key="2">
    <source>
        <dbReference type="ARBA" id="ARBA00023125"/>
    </source>
</evidence>
<dbReference type="AlphaFoldDB" id="B0TKN1"/>
<evidence type="ECO:0000259" key="4">
    <source>
        <dbReference type="PROSITE" id="PS01124"/>
    </source>
</evidence>
<dbReference type="PANTHER" id="PTHR47894:SF1">
    <property type="entry name" value="HTH-TYPE TRANSCRIPTIONAL REGULATOR VQSM"/>
    <property type="match status" value="1"/>
</dbReference>
<dbReference type="EMBL" id="CP000931">
    <property type="protein sequence ID" value="ABZ75833.1"/>
    <property type="molecule type" value="Genomic_DNA"/>
</dbReference>
<dbReference type="SMART" id="SM00342">
    <property type="entry name" value="HTH_ARAC"/>
    <property type="match status" value="1"/>
</dbReference>
<dbReference type="Proteomes" id="UP000001317">
    <property type="component" value="Chromosome"/>
</dbReference>
<keyword evidence="2" id="KW-0238">DNA-binding</keyword>
<name>B0TKN1_SHEHH</name>
<evidence type="ECO:0000256" key="1">
    <source>
        <dbReference type="ARBA" id="ARBA00023015"/>
    </source>
</evidence>
<keyword evidence="3" id="KW-0804">Transcription</keyword>
<dbReference type="InterPro" id="IPR032687">
    <property type="entry name" value="AraC-type_N"/>
</dbReference>
<dbReference type="STRING" id="458817.Shal_1264"/>
<evidence type="ECO:0000313" key="5">
    <source>
        <dbReference type="EMBL" id="ABZ75833.1"/>
    </source>
</evidence>
<dbReference type="Pfam" id="PF12625">
    <property type="entry name" value="Arabinose_bd"/>
    <property type="match status" value="1"/>
</dbReference>
<dbReference type="GO" id="GO:0003700">
    <property type="term" value="F:DNA-binding transcription factor activity"/>
    <property type="evidence" value="ECO:0007669"/>
    <property type="project" value="InterPro"/>
</dbReference>
<organism evidence="5 6">
    <name type="scientific">Shewanella halifaxensis (strain HAW-EB4)</name>
    <dbReference type="NCBI Taxonomy" id="458817"/>
    <lineage>
        <taxon>Bacteria</taxon>
        <taxon>Pseudomonadati</taxon>
        <taxon>Pseudomonadota</taxon>
        <taxon>Gammaproteobacteria</taxon>
        <taxon>Alteromonadales</taxon>
        <taxon>Shewanellaceae</taxon>
        <taxon>Shewanella</taxon>
    </lineage>
</organism>
<keyword evidence="6" id="KW-1185">Reference proteome</keyword>
<dbReference type="PANTHER" id="PTHR47894">
    <property type="entry name" value="HTH-TYPE TRANSCRIPTIONAL REGULATOR GADX"/>
    <property type="match status" value="1"/>
</dbReference>
<dbReference type="GO" id="GO:0005829">
    <property type="term" value="C:cytosol"/>
    <property type="evidence" value="ECO:0007669"/>
    <property type="project" value="TreeGrafter"/>
</dbReference>
<proteinExistence type="predicted"/>
<dbReference type="InterPro" id="IPR018060">
    <property type="entry name" value="HTH_AraC"/>
</dbReference>
<gene>
    <name evidence="5" type="ordered locus">Shal_1264</name>
</gene>
<sequence length="353" mass="39686">MSSANINPASLDPANLGSGNYTTIAAWSLAIARALSVSNIEPKALFHRVGLDLDALEAQPYERVEIDKMTRLWRAAEQASTSDAFGLTVGQYAFPMHFHSLGKLMMSTDSLAQAFEALPDYSALVSNSGQIRLQRTPQWLGFTISPLKGVEISELAIDAFFSSLMQQGKQMVGHRHFVRRVELMRSAPKSNQAWQDCFGCPVVMNATDNCMWMDRSILEQTALTKDSQLAESNELAVRQYLHDMQALSWRQKISQGIHATLLNQEPTAAKIAQMYNISERSLGRYLQLEGTGFRELLKLKRQELALHYLINTDMPISLLSDTLGYSNVSNFTRSFRSWQGSSPSLYREKHREQ</sequence>
<dbReference type="Gene3D" id="1.10.10.60">
    <property type="entry name" value="Homeodomain-like"/>
    <property type="match status" value="1"/>
</dbReference>
<dbReference type="HOGENOM" id="CLU_047522_1_1_6"/>
<evidence type="ECO:0000256" key="3">
    <source>
        <dbReference type="ARBA" id="ARBA00023163"/>
    </source>
</evidence>
<dbReference type="SUPFAM" id="SSF46689">
    <property type="entry name" value="Homeodomain-like"/>
    <property type="match status" value="1"/>
</dbReference>
<accession>B0TKN1</accession>
<evidence type="ECO:0000313" key="6">
    <source>
        <dbReference type="Proteomes" id="UP000001317"/>
    </source>
</evidence>
<protein>
    <submittedName>
        <fullName evidence="5">Transcriptional regulator, AraC family</fullName>
    </submittedName>
</protein>
<dbReference type="GO" id="GO:0000976">
    <property type="term" value="F:transcription cis-regulatory region binding"/>
    <property type="evidence" value="ECO:0007669"/>
    <property type="project" value="TreeGrafter"/>
</dbReference>
<feature type="domain" description="HTH araC/xylS-type" evidence="4">
    <location>
        <begin position="251"/>
        <end position="349"/>
    </location>
</feature>
<dbReference type="Pfam" id="PF12833">
    <property type="entry name" value="HTH_18"/>
    <property type="match status" value="1"/>
</dbReference>